<comment type="caution">
    <text evidence="2">The sequence shown here is derived from an EMBL/GenBank/DDBJ whole genome shotgun (WGS) entry which is preliminary data.</text>
</comment>
<accession>A0ABR0SQU2</accession>
<feature type="region of interest" description="Disordered" evidence="1">
    <location>
        <begin position="487"/>
        <end position="541"/>
    </location>
</feature>
<proteinExistence type="predicted"/>
<feature type="region of interest" description="Disordered" evidence="1">
    <location>
        <begin position="241"/>
        <end position="327"/>
    </location>
</feature>
<reference evidence="2 3" key="1">
    <citation type="submission" date="2024-01" db="EMBL/GenBank/DDBJ databases">
        <title>Complete genome of Cladobotryum mycophilum ATHUM6906.</title>
        <authorList>
            <person name="Christinaki A.C."/>
            <person name="Myridakis A.I."/>
            <person name="Kouvelis V.N."/>
        </authorList>
    </citation>
    <scope>NUCLEOTIDE SEQUENCE [LARGE SCALE GENOMIC DNA]</scope>
    <source>
        <strain evidence="2 3">ATHUM6906</strain>
    </source>
</reference>
<dbReference type="Proteomes" id="UP001338125">
    <property type="component" value="Unassembled WGS sequence"/>
</dbReference>
<feature type="compositionally biased region" description="Low complexity" evidence="1">
    <location>
        <begin position="295"/>
        <end position="304"/>
    </location>
</feature>
<feature type="compositionally biased region" description="Polar residues" evidence="1">
    <location>
        <begin position="487"/>
        <end position="511"/>
    </location>
</feature>
<sequence length="591" mass="65927">MVQRLNLCRLLERTSPKKRQPQPGQGCLQMKGTRLTVVRDFLAKAVIGIPDTLNQTKRLKQAAWFVRGASQVDTCPRPKGQRNAVNPRGRMADKVHASDTPAKTPQIELHWQTDTLLSRRRQIGSGSKVGYKDWLLLKVLWKEHKTYLTHDELFGKLQDLGRVTSLQTTSQNLFDMFPWYQAFESNQQDPTTWLGLAAWKQSVNTITRRLAIHDSMKESLNKKVSGEALFSSVKLWMEPELGESDESESQVDSEEGSVREGDGDGKQVMRLQRSSHGEWSRPLPIRPGPSMHGKSSQSESSDGSQADHSEETDKSQPSSRGKQPSVATSASYIAGTLKNPPDEEIINMSLVLLLQGLCMYNPAVSNNIGWYGIRMAFSIEQAKTKIMTARTDGCLQLLQDGILEENCPTLAIIEVKPHKRVDNRVAIQMQEGAEMAAWISSKPFSGEMPKLADPERHRRVIISQDFNEIFIIIAEYDDEYVDYITGSNATRDSPEPQTGAPSSKPSQQSTPARPKTPESKRPVQSGGAPMKSQAFGIPQAGTAGSGTKGFLTMHQYPGFNVNDPRHMKRLIPLLLSVTHELYRANNLQARQ</sequence>
<gene>
    <name evidence="2" type="ORF">PT974_04948</name>
</gene>
<feature type="compositionally biased region" description="Polar residues" evidence="1">
    <location>
        <begin position="315"/>
        <end position="327"/>
    </location>
</feature>
<keyword evidence="3" id="KW-1185">Reference proteome</keyword>
<dbReference type="EMBL" id="JAVFKD010000010">
    <property type="protein sequence ID" value="KAK5994473.1"/>
    <property type="molecule type" value="Genomic_DNA"/>
</dbReference>
<feature type="compositionally biased region" description="Basic and acidic residues" evidence="1">
    <location>
        <begin position="305"/>
        <end position="314"/>
    </location>
</feature>
<protein>
    <submittedName>
        <fullName evidence="2">Uncharacterized protein</fullName>
    </submittedName>
</protein>
<organism evidence="2 3">
    <name type="scientific">Cladobotryum mycophilum</name>
    <dbReference type="NCBI Taxonomy" id="491253"/>
    <lineage>
        <taxon>Eukaryota</taxon>
        <taxon>Fungi</taxon>
        <taxon>Dikarya</taxon>
        <taxon>Ascomycota</taxon>
        <taxon>Pezizomycotina</taxon>
        <taxon>Sordariomycetes</taxon>
        <taxon>Hypocreomycetidae</taxon>
        <taxon>Hypocreales</taxon>
        <taxon>Hypocreaceae</taxon>
        <taxon>Cladobotryum</taxon>
    </lineage>
</organism>
<evidence type="ECO:0000313" key="2">
    <source>
        <dbReference type="EMBL" id="KAK5994473.1"/>
    </source>
</evidence>
<evidence type="ECO:0000256" key="1">
    <source>
        <dbReference type="SAM" id="MobiDB-lite"/>
    </source>
</evidence>
<feature type="region of interest" description="Disordered" evidence="1">
    <location>
        <begin position="75"/>
        <end position="104"/>
    </location>
</feature>
<name>A0ABR0SQU2_9HYPO</name>
<evidence type="ECO:0000313" key="3">
    <source>
        <dbReference type="Proteomes" id="UP001338125"/>
    </source>
</evidence>
<feature type="compositionally biased region" description="Acidic residues" evidence="1">
    <location>
        <begin position="241"/>
        <end position="255"/>
    </location>
</feature>
<feature type="compositionally biased region" description="Basic and acidic residues" evidence="1">
    <location>
        <begin position="256"/>
        <end position="267"/>
    </location>
</feature>